<feature type="signal peptide" evidence="2">
    <location>
        <begin position="1"/>
        <end position="17"/>
    </location>
</feature>
<reference evidence="3" key="1">
    <citation type="submission" date="2021-02" db="EMBL/GenBank/DDBJ databases">
        <authorList>
            <person name="Nowell W R."/>
        </authorList>
    </citation>
    <scope>NUCLEOTIDE SEQUENCE</scope>
</reference>
<dbReference type="OrthoDB" id="9982356at2759"/>
<feature type="chain" id="PRO_5035684876" description="Transmembrane protein" evidence="2">
    <location>
        <begin position="18"/>
        <end position="185"/>
    </location>
</feature>
<dbReference type="EMBL" id="CAJOAY010001018">
    <property type="protein sequence ID" value="CAF3778093.1"/>
    <property type="molecule type" value="Genomic_DNA"/>
</dbReference>
<dbReference type="Proteomes" id="UP000663891">
    <property type="component" value="Unassembled WGS sequence"/>
</dbReference>
<keyword evidence="2" id="KW-0732">Signal</keyword>
<name>A0A814P2V6_9BILA</name>
<protein>
    <recommendedName>
        <fullName evidence="6">Transmembrane protein</fullName>
    </recommendedName>
</protein>
<accession>A0A814P2V6</accession>
<gene>
    <name evidence="4" type="ORF">OKA104_LOCUS17216</name>
    <name evidence="3" type="ORF">VCS650_LOCUS20003</name>
</gene>
<feature type="transmembrane region" description="Helical" evidence="1">
    <location>
        <begin position="111"/>
        <end position="133"/>
    </location>
</feature>
<keyword evidence="1" id="KW-1133">Transmembrane helix</keyword>
<evidence type="ECO:0000313" key="4">
    <source>
        <dbReference type="EMBL" id="CAF3778093.1"/>
    </source>
</evidence>
<dbReference type="EMBL" id="CAJNON010000204">
    <property type="protein sequence ID" value="CAF1099195.1"/>
    <property type="molecule type" value="Genomic_DNA"/>
</dbReference>
<comment type="caution">
    <text evidence="3">The sequence shown here is derived from an EMBL/GenBank/DDBJ whole genome shotgun (WGS) entry which is preliminary data.</text>
</comment>
<evidence type="ECO:0008006" key="6">
    <source>
        <dbReference type="Google" id="ProtNLM"/>
    </source>
</evidence>
<evidence type="ECO:0000313" key="3">
    <source>
        <dbReference type="EMBL" id="CAF1099195.1"/>
    </source>
</evidence>
<dbReference type="Proteomes" id="UP000663881">
    <property type="component" value="Unassembled WGS sequence"/>
</dbReference>
<dbReference type="AlphaFoldDB" id="A0A814P2V6"/>
<evidence type="ECO:0000256" key="1">
    <source>
        <dbReference type="SAM" id="Phobius"/>
    </source>
</evidence>
<keyword evidence="1" id="KW-0472">Membrane</keyword>
<evidence type="ECO:0000313" key="5">
    <source>
        <dbReference type="Proteomes" id="UP000663891"/>
    </source>
</evidence>
<proteinExistence type="predicted"/>
<sequence>MLFNLFLLLCIFTKIHSKLLTYTLYQTDDICQYNWKGSICLPIFSLNKTDEPLLFKLDINNHNQCPTQTLVYIRPQQCIYCSKNLHDIHCNHIRLRRMIPINKEHIYRNHIAVISISLAGMLIIGSLFSLFFIKRSNAHTNLLELFNSQQTSNSNIKSLNHIKVPKTIKTTSRNQLQLTIPKTMK</sequence>
<evidence type="ECO:0000256" key="2">
    <source>
        <dbReference type="SAM" id="SignalP"/>
    </source>
</evidence>
<keyword evidence="1" id="KW-0812">Transmembrane</keyword>
<organism evidence="3 5">
    <name type="scientific">Adineta steineri</name>
    <dbReference type="NCBI Taxonomy" id="433720"/>
    <lineage>
        <taxon>Eukaryota</taxon>
        <taxon>Metazoa</taxon>
        <taxon>Spiralia</taxon>
        <taxon>Gnathifera</taxon>
        <taxon>Rotifera</taxon>
        <taxon>Eurotatoria</taxon>
        <taxon>Bdelloidea</taxon>
        <taxon>Adinetida</taxon>
        <taxon>Adinetidae</taxon>
        <taxon>Adineta</taxon>
    </lineage>
</organism>